<dbReference type="InterPro" id="IPR036063">
    <property type="entry name" value="Smr_dom_sf"/>
</dbReference>
<organism evidence="3 4">
    <name type="scientific">Acacia crassicarpa</name>
    <name type="common">northern wattle</name>
    <dbReference type="NCBI Taxonomy" id="499986"/>
    <lineage>
        <taxon>Eukaryota</taxon>
        <taxon>Viridiplantae</taxon>
        <taxon>Streptophyta</taxon>
        <taxon>Embryophyta</taxon>
        <taxon>Tracheophyta</taxon>
        <taxon>Spermatophyta</taxon>
        <taxon>Magnoliopsida</taxon>
        <taxon>eudicotyledons</taxon>
        <taxon>Gunneridae</taxon>
        <taxon>Pentapetalae</taxon>
        <taxon>rosids</taxon>
        <taxon>fabids</taxon>
        <taxon>Fabales</taxon>
        <taxon>Fabaceae</taxon>
        <taxon>Caesalpinioideae</taxon>
        <taxon>mimosoid clade</taxon>
        <taxon>Acacieae</taxon>
        <taxon>Acacia</taxon>
    </lineage>
</organism>
<dbReference type="PANTHER" id="PTHR47812">
    <property type="entry name" value="SMR (SMALL MUTS RELATED) DOMAIN-CONTAINING PROTEIN"/>
    <property type="match status" value="1"/>
</dbReference>
<dbReference type="SUPFAM" id="SSF160443">
    <property type="entry name" value="SMR domain-like"/>
    <property type="match status" value="1"/>
</dbReference>
<evidence type="ECO:0000256" key="1">
    <source>
        <dbReference type="SAM" id="MobiDB-lite"/>
    </source>
</evidence>
<reference evidence="3" key="1">
    <citation type="submission" date="2023-10" db="EMBL/GenBank/DDBJ databases">
        <title>Chromosome-level genome of the transformable northern wattle, Acacia crassicarpa.</title>
        <authorList>
            <person name="Massaro I."/>
            <person name="Sinha N.R."/>
            <person name="Poethig S."/>
            <person name="Leichty A.R."/>
        </authorList>
    </citation>
    <scope>NUCLEOTIDE SEQUENCE</scope>
    <source>
        <strain evidence="3">Acra3RX</strain>
        <tissue evidence="3">Leaf</tissue>
    </source>
</reference>
<dbReference type="SMART" id="SM00463">
    <property type="entry name" value="SMR"/>
    <property type="match status" value="1"/>
</dbReference>
<evidence type="ECO:0000259" key="2">
    <source>
        <dbReference type="PROSITE" id="PS50828"/>
    </source>
</evidence>
<proteinExistence type="predicted"/>
<dbReference type="Gene3D" id="3.30.1370.110">
    <property type="match status" value="1"/>
</dbReference>
<dbReference type="SMART" id="SM01162">
    <property type="entry name" value="DUF1771"/>
    <property type="match status" value="1"/>
</dbReference>
<evidence type="ECO:0000313" key="4">
    <source>
        <dbReference type="Proteomes" id="UP001293593"/>
    </source>
</evidence>
<dbReference type="InterPro" id="IPR013899">
    <property type="entry name" value="DUF1771"/>
</dbReference>
<name>A0AAE1JGB2_9FABA</name>
<dbReference type="Proteomes" id="UP001293593">
    <property type="component" value="Unassembled WGS sequence"/>
</dbReference>
<feature type="domain" description="Smr" evidence="2">
    <location>
        <begin position="329"/>
        <end position="442"/>
    </location>
</feature>
<evidence type="ECO:0000313" key="3">
    <source>
        <dbReference type="EMBL" id="KAK4269886.1"/>
    </source>
</evidence>
<feature type="region of interest" description="Disordered" evidence="1">
    <location>
        <begin position="1"/>
        <end position="50"/>
    </location>
</feature>
<dbReference type="PROSITE" id="PS50828">
    <property type="entry name" value="SMR"/>
    <property type="match status" value="1"/>
</dbReference>
<dbReference type="AlphaFoldDB" id="A0AAE1JGB2"/>
<dbReference type="EMBL" id="JAWXYG010000006">
    <property type="protein sequence ID" value="KAK4269886.1"/>
    <property type="molecule type" value="Genomic_DNA"/>
</dbReference>
<accession>A0AAE1JGB2</accession>
<keyword evidence="4" id="KW-1185">Reference proteome</keyword>
<dbReference type="PANTHER" id="PTHR47812:SF2">
    <property type="entry name" value="SMR (SMALL MUTS RELATED) DOMAIN-CONTAINING PROTEIN"/>
    <property type="match status" value="1"/>
</dbReference>
<gene>
    <name evidence="3" type="ORF">QN277_022984</name>
</gene>
<comment type="caution">
    <text evidence="3">The sequence shown here is derived from an EMBL/GenBank/DDBJ whole genome shotgun (WGS) entry which is preliminary data.</text>
</comment>
<protein>
    <recommendedName>
        <fullName evidence="2">Smr domain-containing protein</fullName>
    </recommendedName>
</protein>
<dbReference type="InterPro" id="IPR002625">
    <property type="entry name" value="Smr_dom"/>
</dbReference>
<sequence length="446" mass="49253">MSARSSLKKMPQAKGQSSGWAAFDFKQRQKQGLESEVAQDPFPAIASKPNSLRQGEKLLKNNHAMVKPFSSVLHPSNNFPALKENGNDKTMFLSGDSGGNYCSAVPLKDATLAIKMLKEQHCWAENSLIEDVLAAVSNDVSKASTLLETMASSVNFDEHNMASTVNSEDQNESIVPQSATLVDIPRDKTNKGLSSENQMDLAPFASTLTGHHKDYDKHHEGGNASPVQGFTGYGNLRFNTGLLNSVPVEPEWEEDDVYLSHRMNALRLMRSASRHSKGATDAFLRGDHFSARQHSMKAQENVLTAQELNAKAAKEIFRIKNSENDIWRLDLHGLHASEAIEALQVYLYRIESQGSLKSSIGVKDMDGIVNLTYGSVSGMDKKKLDKQQAPIRLRSSALEVITGIGNHSRGQAAIPTAVRSFLNENGYRFEERRPGVLTVWPKFRRS</sequence>
<dbReference type="Pfam" id="PF08590">
    <property type="entry name" value="DUF1771"/>
    <property type="match status" value="1"/>
</dbReference>